<keyword evidence="3" id="KW-1185">Reference proteome</keyword>
<proteinExistence type="predicted"/>
<reference evidence="2" key="1">
    <citation type="submission" date="2018-11" db="EMBL/GenBank/DDBJ databases">
        <authorList>
            <person name="Grassa J C."/>
        </authorList>
    </citation>
    <scope>NUCLEOTIDE SEQUENCE [LARGE SCALE GENOMIC DNA]</scope>
</reference>
<feature type="region of interest" description="Disordered" evidence="1">
    <location>
        <begin position="1"/>
        <end position="86"/>
    </location>
</feature>
<feature type="compositionally biased region" description="Polar residues" evidence="1">
    <location>
        <begin position="46"/>
        <end position="61"/>
    </location>
</feature>
<dbReference type="Proteomes" id="UP000596661">
    <property type="component" value="Chromosome 3"/>
</dbReference>
<sequence>MTFEANKLTSGPVPKKTPQGGLDAVMEDVNPLLPEHTQPSDARGGDTSNADNGEGNLNNQNDHIDKDRDAKNKEEDDNGEYVKDGY</sequence>
<dbReference type="EnsemblPlants" id="evm.model.03.933">
    <property type="protein sequence ID" value="cds.evm.model.03.933"/>
    <property type="gene ID" value="evm.TU.03.933"/>
</dbReference>
<protein>
    <submittedName>
        <fullName evidence="2">Uncharacterized protein</fullName>
    </submittedName>
</protein>
<evidence type="ECO:0000313" key="2">
    <source>
        <dbReference type="EnsemblPlants" id="cds.evm.model.03.933"/>
    </source>
</evidence>
<name>A0A803PB17_CANSA</name>
<organism evidence="2 3">
    <name type="scientific">Cannabis sativa</name>
    <name type="common">Hemp</name>
    <name type="synonym">Marijuana</name>
    <dbReference type="NCBI Taxonomy" id="3483"/>
    <lineage>
        <taxon>Eukaryota</taxon>
        <taxon>Viridiplantae</taxon>
        <taxon>Streptophyta</taxon>
        <taxon>Embryophyta</taxon>
        <taxon>Tracheophyta</taxon>
        <taxon>Spermatophyta</taxon>
        <taxon>Magnoliopsida</taxon>
        <taxon>eudicotyledons</taxon>
        <taxon>Gunneridae</taxon>
        <taxon>Pentapetalae</taxon>
        <taxon>rosids</taxon>
        <taxon>fabids</taxon>
        <taxon>Rosales</taxon>
        <taxon>Cannabaceae</taxon>
        <taxon>Cannabis</taxon>
    </lineage>
</organism>
<dbReference type="AlphaFoldDB" id="A0A803PB17"/>
<accession>A0A803PB17</accession>
<evidence type="ECO:0000256" key="1">
    <source>
        <dbReference type="SAM" id="MobiDB-lite"/>
    </source>
</evidence>
<evidence type="ECO:0000313" key="3">
    <source>
        <dbReference type="Proteomes" id="UP000596661"/>
    </source>
</evidence>
<dbReference type="Gramene" id="evm.model.03.933">
    <property type="protein sequence ID" value="cds.evm.model.03.933"/>
    <property type="gene ID" value="evm.TU.03.933"/>
</dbReference>
<dbReference type="EMBL" id="UZAU01000270">
    <property type="status" value="NOT_ANNOTATED_CDS"/>
    <property type="molecule type" value="Genomic_DNA"/>
</dbReference>
<feature type="compositionally biased region" description="Basic and acidic residues" evidence="1">
    <location>
        <begin position="62"/>
        <end position="86"/>
    </location>
</feature>
<reference evidence="2" key="2">
    <citation type="submission" date="2021-03" db="UniProtKB">
        <authorList>
            <consortium name="EnsemblPlants"/>
        </authorList>
    </citation>
    <scope>IDENTIFICATION</scope>
</reference>